<dbReference type="AlphaFoldDB" id="A0A845PTU8"/>
<comment type="caution">
    <text evidence="3">The sequence shown here is derived from an EMBL/GenBank/DDBJ whole genome shotgun (WGS) entry which is preliminary data.</text>
</comment>
<feature type="signal peptide" evidence="1">
    <location>
        <begin position="1"/>
        <end position="20"/>
    </location>
</feature>
<evidence type="ECO:0000313" key="3">
    <source>
        <dbReference type="EMBL" id="NAW50461.1"/>
    </source>
</evidence>
<gene>
    <name evidence="3" type="ORF">GNY06_03345</name>
</gene>
<dbReference type="Pfam" id="PF04972">
    <property type="entry name" value="BON"/>
    <property type="match status" value="1"/>
</dbReference>
<organism evidence="3 4">
    <name type="scientific">Elizabethkingia argenteiflava</name>
    <dbReference type="NCBI Taxonomy" id="2681556"/>
    <lineage>
        <taxon>Bacteria</taxon>
        <taxon>Pseudomonadati</taxon>
        <taxon>Bacteroidota</taxon>
        <taxon>Flavobacteriia</taxon>
        <taxon>Flavobacteriales</taxon>
        <taxon>Weeksellaceae</taxon>
        <taxon>Elizabethkingia</taxon>
    </lineage>
</organism>
<evidence type="ECO:0000259" key="2">
    <source>
        <dbReference type="Pfam" id="PF04972"/>
    </source>
</evidence>
<dbReference type="EMBL" id="JAAABJ010000315">
    <property type="protein sequence ID" value="NAW50461.1"/>
    <property type="molecule type" value="Genomic_DNA"/>
</dbReference>
<accession>A0A845PTU8</accession>
<dbReference type="InterPro" id="IPR007055">
    <property type="entry name" value="BON_dom"/>
</dbReference>
<keyword evidence="4" id="KW-1185">Reference proteome</keyword>
<dbReference type="RefSeq" id="WP_166518804.1">
    <property type="nucleotide sequence ID" value="NZ_JAAABJ010000315.1"/>
</dbReference>
<sequence length="158" mass="17135">MKKILTTVALAILLPFAAVSCKKKNNDTNLQAKATTVVAADPQLKVEVKQGVAHLSGTFSDETTKQQMIESLKSIEGIKEVMDMSTPDSGSVETKAVAAPESLQKIKDALKDYPKAKAEVINGELTIQGEVTRDQARKIKQSIDALNVGKVNYNYMVK</sequence>
<name>A0A845PTU8_9FLAO</name>
<evidence type="ECO:0000256" key="1">
    <source>
        <dbReference type="SAM" id="SignalP"/>
    </source>
</evidence>
<feature type="domain" description="BON" evidence="2">
    <location>
        <begin position="26"/>
        <end position="83"/>
    </location>
</feature>
<dbReference type="Gene3D" id="3.40.1520.20">
    <property type="match status" value="1"/>
</dbReference>
<proteinExistence type="predicted"/>
<dbReference type="PROSITE" id="PS51257">
    <property type="entry name" value="PROKAR_LIPOPROTEIN"/>
    <property type="match status" value="1"/>
</dbReference>
<keyword evidence="1" id="KW-0732">Signal</keyword>
<evidence type="ECO:0000313" key="4">
    <source>
        <dbReference type="Proteomes" id="UP000553459"/>
    </source>
</evidence>
<feature type="chain" id="PRO_5032578391" evidence="1">
    <location>
        <begin position="21"/>
        <end position="158"/>
    </location>
</feature>
<protein>
    <submittedName>
        <fullName evidence="3">BON domain-containing protein</fullName>
    </submittedName>
</protein>
<reference evidence="3 4" key="1">
    <citation type="submission" date="2019-11" db="EMBL/GenBank/DDBJ databases">
        <title>Characterization of Elizabethkingia argenteiflava sp. nov., isolated from inner surface of Soybean Pods.</title>
        <authorList>
            <person name="Mo S."/>
        </authorList>
    </citation>
    <scope>NUCLEOTIDE SEQUENCE [LARGE SCALE GENOMIC DNA]</scope>
    <source>
        <strain evidence="3 4">YB22</strain>
    </source>
</reference>
<dbReference type="Proteomes" id="UP000553459">
    <property type="component" value="Unassembled WGS sequence"/>
</dbReference>